<dbReference type="PANTHER" id="PTHR10192:SF5">
    <property type="entry name" value="GEPHYRIN"/>
    <property type="match status" value="1"/>
</dbReference>
<dbReference type="InterPro" id="IPR005111">
    <property type="entry name" value="MoeA_C_domain_IV"/>
</dbReference>
<dbReference type="InterPro" id="IPR038987">
    <property type="entry name" value="MoeA-like"/>
</dbReference>
<comment type="function">
    <text evidence="2 11">Catalyzes the insertion of molybdate into adenylated molybdopterin with the concomitant release of AMP.</text>
</comment>
<dbReference type="FunFam" id="3.40.980.10:FF:000004">
    <property type="entry name" value="Molybdopterin molybdenumtransferase"/>
    <property type="match status" value="1"/>
</dbReference>
<dbReference type="SUPFAM" id="SSF63867">
    <property type="entry name" value="MoeA C-terminal domain-like"/>
    <property type="match status" value="1"/>
</dbReference>
<dbReference type="InterPro" id="IPR005110">
    <property type="entry name" value="MoeA_linker/N"/>
</dbReference>
<evidence type="ECO:0000256" key="9">
    <source>
        <dbReference type="ARBA" id="ARBA00023150"/>
    </source>
</evidence>
<reference evidence="13 14" key="1">
    <citation type="submission" date="2018-06" db="EMBL/GenBank/DDBJ databases">
        <title>Genomic Encyclopedia of Archaeal and Bacterial Type Strains, Phase II (KMG-II): from individual species to whole genera.</title>
        <authorList>
            <person name="Goeker M."/>
        </authorList>
    </citation>
    <scope>NUCLEOTIDE SEQUENCE [LARGE SCALE GENOMIC DNA]</scope>
    <source>
        <strain evidence="13 14">DSM 12408</strain>
    </source>
</reference>
<dbReference type="SMART" id="SM00852">
    <property type="entry name" value="MoCF_biosynth"/>
    <property type="match status" value="1"/>
</dbReference>
<keyword evidence="14" id="KW-1185">Reference proteome</keyword>
<accession>A0A1A7QZI3</accession>
<evidence type="ECO:0000313" key="13">
    <source>
        <dbReference type="EMBL" id="RAJ24675.1"/>
    </source>
</evidence>
<evidence type="ECO:0000256" key="6">
    <source>
        <dbReference type="ARBA" id="ARBA00022679"/>
    </source>
</evidence>
<dbReference type="SUPFAM" id="SSF53218">
    <property type="entry name" value="Molybdenum cofactor biosynthesis proteins"/>
    <property type="match status" value="1"/>
</dbReference>
<dbReference type="GO" id="GO:0061599">
    <property type="term" value="F:molybdopterin molybdotransferase activity"/>
    <property type="evidence" value="ECO:0007669"/>
    <property type="project" value="UniProtKB-UniRule"/>
</dbReference>
<dbReference type="OrthoDB" id="9804758at2"/>
<dbReference type="GO" id="GO:0005829">
    <property type="term" value="C:cytosol"/>
    <property type="evidence" value="ECO:0007669"/>
    <property type="project" value="TreeGrafter"/>
</dbReference>
<dbReference type="PROSITE" id="PS01079">
    <property type="entry name" value="MOCF_BIOSYNTHESIS_2"/>
    <property type="match status" value="1"/>
</dbReference>
<dbReference type="InterPro" id="IPR008284">
    <property type="entry name" value="MoCF_biosynth_CS"/>
</dbReference>
<dbReference type="Gene3D" id="3.40.980.10">
    <property type="entry name" value="MoaB/Mog-like domain"/>
    <property type="match status" value="1"/>
</dbReference>
<dbReference type="CDD" id="cd00887">
    <property type="entry name" value="MoeA"/>
    <property type="match status" value="1"/>
</dbReference>
<dbReference type="Proteomes" id="UP000248987">
    <property type="component" value="Unassembled WGS sequence"/>
</dbReference>
<dbReference type="SUPFAM" id="SSF63882">
    <property type="entry name" value="MoeA N-terminal region -like"/>
    <property type="match status" value="1"/>
</dbReference>
<evidence type="ECO:0000256" key="5">
    <source>
        <dbReference type="ARBA" id="ARBA00022505"/>
    </source>
</evidence>
<evidence type="ECO:0000259" key="12">
    <source>
        <dbReference type="SMART" id="SM00852"/>
    </source>
</evidence>
<keyword evidence="6 11" id="KW-0808">Transferase</keyword>
<name>A0A1A7QZI3_9FLAO</name>
<dbReference type="Gene3D" id="2.40.340.10">
    <property type="entry name" value="MoeA, C-terminal, domain IV"/>
    <property type="match status" value="1"/>
</dbReference>
<dbReference type="PANTHER" id="PTHR10192">
    <property type="entry name" value="MOLYBDOPTERIN BIOSYNTHESIS PROTEIN"/>
    <property type="match status" value="1"/>
</dbReference>
<dbReference type="EC" id="2.10.1.1" evidence="11"/>
<dbReference type="InterPro" id="IPR036425">
    <property type="entry name" value="MoaB/Mog-like_dom_sf"/>
</dbReference>
<evidence type="ECO:0000256" key="4">
    <source>
        <dbReference type="ARBA" id="ARBA00010763"/>
    </source>
</evidence>
<dbReference type="Pfam" id="PF03453">
    <property type="entry name" value="MoeA_N"/>
    <property type="match status" value="1"/>
</dbReference>
<dbReference type="STRING" id="49280.A9996_10255"/>
<dbReference type="Pfam" id="PF03454">
    <property type="entry name" value="MoeA_C"/>
    <property type="match status" value="1"/>
</dbReference>
<evidence type="ECO:0000256" key="3">
    <source>
        <dbReference type="ARBA" id="ARBA00005046"/>
    </source>
</evidence>
<organism evidence="13 14">
    <name type="scientific">Gelidibacter algens</name>
    <dbReference type="NCBI Taxonomy" id="49280"/>
    <lineage>
        <taxon>Bacteria</taxon>
        <taxon>Pseudomonadati</taxon>
        <taxon>Bacteroidota</taxon>
        <taxon>Flavobacteriia</taxon>
        <taxon>Flavobacteriales</taxon>
        <taxon>Flavobacteriaceae</taxon>
        <taxon>Gelidibacter</taxon>
    </lineage>
</organism>
<dbReference type="Gene3D" id="2.170.190.11">
    <property type="entry name" value="Molybdopterin biosynthesis moea protein, domain 3"/>
    <property type="match status" value="1"/>
</dbReference>
<dbReference type="InterPro" id="IPR001453">
    <property type="entry name" value="MoaB/Mog_dom"/>
</dbReference>
<dbReference type="InterPro" id="IPR036688">
    <property type="entry name" value="MoeA_C_domain_IV_sf"/>
</dbReference>
<evidence type="ECO:0000256" key="8">
    <source>
        <dbReference type="ARBA" id="ARBA00022842"/>
    </source>
</evidence>
<comment type="caution">
    <text evidence="13">The sequence shown here is derived from an EMBL/GenBank/DDBJ whole genome shotgun (WGS) entry which is preliminary data.</text>
</comment>
<keyword evidence="5 11" id="KW-0500">Molybdenum</keyword>
<dbReference type="Gene3D" id="3.90.105.10">
    <property type="entry name" value="Molybdopterin biosynthesis moea protein, domain 2"/>
    <property type="match status" value="1"/>
</dbReference>
<feature type="domain" description="MoaB/Mog" evidence="12">
    <location>
        <begin position="170"/>
        <end position="308"/>
    </location>
</feature>
<dbReference type="GO" id="GO:0046872">
    <property type="term" value="F:metal ion binding"/>
    <property type="evidence" value="ECO:0007669"/>
    <property type="project" value="UniProtKB-UniRule"/>
</dbReference>
<evidence type="ECO:0000256" key="2">
    <source>
        <dbReference type="ARBA" id="ARBA00002901"/>
    </source>
</evidence>
<comment type="pathway">
    <text evidence="3 11">Cofactor biosynthesis; molybdopterin biosynthesis.</text>
</comment>
<dbReference type="UniPathway" id="UPA00344"/>
<dbReference type="RefSeq" id="WP_066434199.1">
    <property type="nucleotide sequence ID" value="NZ_LZRN01000018.1"/>
</dbReference>
<comment type="cofactor">
    <cofactor evidence="1 11">
        <name>Mg(2+)</name>
        <dbReference type="ChEBI" id="CHEBI:18420"/>
    </cofactor>
</comment>
<keyword evidence="8 11" id="KW-0460">Magnesium</keyword>
<evidence type="ECO:0000256" key="10">
    <source>
        <dbReference type="ARBA" id="ARBA00047317"/>
    </source>
</evidence>
<comment type="catalytic activity">
    <reaction evidence="10">
        <text>adenylyl-molybdopterin + molybdate = Mo-molybdopterin + AMP + H(+)</text>
        <dbReference type="Rhea" id="RHEA:35047"/>
        <dbReference type="ChEBI" id="CHEBI:15378"/>
        <dbReference type="ChEBI" id="CHEBI:36264"/>
        <dbReference type="ChEBI" id="CHEBI:62727"/>
        <dbReference type="ChEBI" id="CHEBI:71302"/>
        <dbReference type="ChEBI" id="CHEBI:456215"/>
        <dbReference type="EC" id="2.10.1.1"/>
    </reaction>
</comment>
<evidence type="ECO:0000256" key="7">
    <source>
        <dbReference type="ARBA" id="ARBA00022723"/>
    </source>
</evidence>
<dbReference type="NCBIfam" id="TIGR00177">
    <property type="entry name" value="molyb_syn"/>
    <property type="match status" value="1"/>
</dbReference>
<dbReference type="Pfam" id="PF00994">
    <property type="entry name" value="MoCF_biosynth"/>
    <property type="match status" value="1"/>
</dbReference>
<gene>
    <name evidence="13" type="ORF">LX77_01671</name>
</gene>
<sequence length="388" mass="42700">MVTIEEAHKIIKDQKVKLKTETRKLSDCLGFSISEDINAPFDMPSFDNSAMDGYALCGISQEYTIIGEVAAGDKKEFELKNGEAVRIFTGAKVPKDTSAVMMQEKTRVAGNKLTLEQMPKEGQSIRRKGEELTQGQLVFEKGYSITPAGIGLIGSLGIQNVEVFRKPLINLITTGNELIEPGKPKAEGQIYESNSYALASACEQFGFKCGNKKQIEDDFEAIKSGIKKSLETADVLILSGGISVGDYDFVKQALEENGVEEQFYKVFQKPGKPLYFGRKEDKFVFALPGNPASSLSCFYVYVLPFLYQLSGSKKNGMERYSFPISHDFENRGDRPSFLKAKISNGEVEILDGQGSSMILSMAQGNALAFIDAETSLKKGEQVQCLLIL</sequence>
<proteinExistence type="inferred from homology"/>
<dbReference type="InterPro" id="IPR036135">
    <property type="entry name" value="MoeA_linker/N_sf"/>
</dbReference>
<comment type="similarity">
    <text evidence="4 11">Belongs to the MoeA family.</text>
</comment>
<keyword evidence="9 11" id="KW-0501">Molybdenum cofactor biosynthesis</keyword>
<dbReference type="AlphaFoldDB" id="A0A1A7QZI3"/>
<evidence type="ECO:0000256" key="11">
    <source>
        <dbReference type="RuleBase" id="RU365090"/>
    </source>
</evidence>
<protein>
    <recommendedName>
        <fullName evidence="11">Molybdopterin molybdenumtransferase</fullName>
        <ecNumber evidence="11">2.10.1.1</ecNumber>
    </recommendedName>
</protein>
<dbReference type="NCBIfam" id="NF045515">
    <property type="entry name" value="Glp_gephyrin"/>
    <property type="match status" value="1"/>
</dbReference>
<evidence type="ECO:0000256" key="1">
    <source>
        <dbReference type="ARBA" id="ARBA00001946"/>
    </source>
</evidence>
<keyword evidence="7 11" id="KW-0479">Metal-binding</keyword>
<evidence type="ECO:0000313" key="14">
    <source>
        <dbReference type="Proteomes" id="UP000248987"/>
    </source>
</evidence>
<dbReference type="GO" id="GO:0006777">
    <property type="term" value="P:Mo-molybdopterin cofactor biosynthetic process"/>
    <property type="evidence" value="ECO:0007669"/>
    <property type="project" value="UniProtKB-UniRule"/>
</dbReference>
<dbReference type="EMBL" id="QLLQ01000005">
    <property type="protein sequence ID" value="RAJ24675.1"/>
    <property type="molecule type" value="Genomic_DNA"/>
</dbReference>